<dbReference type="InterPro" id="IPR015257">
    <property type="entry name" value="Maf1"/>
</dbReference>
<evidence type="ECO:0000256" key="1">
    <source>
        <dbReference type="ARBA" id="ARBA00004123"/>
    </source>
</evidence>
<keyword evidence="5 9" id="KW-0678">Repressor</keyword>
<keyword evidence="6 9" id="KW-0805">Transcription regulation</keyword>
<evidence type="ECO:0000256" key="2">
    <source>
        <dbReference type="ARBA" id="ARBA00004496"/>
    </source>
</evidence>
<dbReference type="Pfam" id="PF09174">
    <property type="entry name" value="Maf1"/>
    <property type="match status" value="1"/>
</dbReference>
<evidence type="ECO:0000313" key="11">
    <source>
        <dbReference type="Ensembl" id="ENSCUSP00005013453.1"/>
    </source>
</evidence>
<reference evidence="11" key="1">
    <citation type="submission" date="2020-10" db="EMBL/GenBank/DDBJ databases">
        <title>Catharus ustulatus (Swainson's thrush) genome, bCatUst1, primary haplotype v2.</title>
        <authorList>
            <person name="Delmore K."/>
            <person name="Vafadar M."/>
            <person name="Formenti G."/>
            <person name="Chow W."/>
            <person name="Pelan S."/>
            <person name="Howe K."/>
            <person name="Rhie A."/>
            <person name="Mountcastle J."/>
            <person name="Haase B."/>
            <person name="Fedrigo O."/>
            <person name="Jarvis E.D."/>
        </authorList>
    </citation>
    <scope>NUCLEOTIDE SEQUENCE [LARGE SCALE GENOMIC DNA]</scope>
</reference>
<feature type="region of interest" description="Disordered" evidence="10">
    <location>
        <begin position="58"/>
        <end position="85"/>
    </location>
</feature>
<reference evidence="11" key="3">
    <citation type="submission" date="2025-09" db="UniProtKB">
        <authorList>
            <consortium name="Ensembl"/>
        </authorList>
    </citation>
    <scope>IDENTIFICATION</scope>
</reference>
<dbReference type="PANTHER" id="PTHR22504:SF0">
    <property type="entry name" value="REPRESSOR OF RNA POLYMERASE III TRANSCRIPTION MAF1 HOMOLOG"/>
    <property type="match status" value="1"/>
</dbReference>
<comment type="function">
    <text evidence="9">Element of the TORC1 signaling pathway that acts as a mediator of diverse signals and that represses RNA polymerase III transcription. Inhibits the de novo assembly of TFIIIB onto DNA.</text>
</comment>
<keyword evidence="7 9" id="KW-0804">Transcription</keyword>
<keyword evidence="4" id="KW-0963">Cytoplasm</keyword>
<sequence length="259" mass="29338">MKLLENSSFEAINSQLTVETGDAHIIGRIESYSCKLAGIDKQLFKQFCQEGQPHALEALSPPQTGGVGTGRYWEGHPGDEDSPLSDTCSRKTLFYLIATLNEAFRPDYDFSAAKSHEFSKEPSLNWVVNAVNCSLFSAVREDFKALKPLLWDAVDEEICLSECDIYSYNPDLASDPFGEDGSLWSFNYFFYNKRLKRIVFFTCRSIRCDTGIQGIPEFWGGSGGVHWGEFWEFRRFLRGFPGGIHWNYGWIPQGIPGYS</sequence>
<evidence type="ECO:0000256" key="4">
    <source>
        <dbReference type="ARBA" id="ARBA00022490"/>
    </source>
</evidence>
<organism evidence="11 12">
    <name type="scientific">Catharus ustulatus</name>
    <name type="common">Russet-backed thrush</name>
    <name type="synonym">Hylocichla ustulatus</name>
    <dbReference type="NCBI Taxonomy" id="91951"/>
    <lineage>
        <taxon>Eukaryota</taxon>
        <taxon>Metazoa</taxon>
        <taxon>Chordata</taxon>
        <taxon>Craniata</taxon>
        <taxon>Vertebrata</taxon>
        <taxon>Euteleostomi</taxon>
        <taxon>Archelosauria</taxon>
        <taxon>Archosauria</taxon>
        <taxon>Dinosauria</taxon>
        <taxon>Saurischia</taxon>
        <taxon>Theropoda</taxon>
        <taxon>Coelurosauria</taxon>
        <taxon>Aves</taxon>
        <taxon>Neognathae</taxon>
        <taxon>Neoaves</taxon>
        <taxon>Telluraves</taxon>
        <taxon>Australaves</taxon>
        <taxon>Passeriformes</taxon>
        <taxon>Turdidae</taxon>
        <taxon>Catharus</taxon>
    </lineage>
</organism>
<name>A0A8C3UFR1_CATUS</name>
<reference evidence="11" key="2">
    <citation type="submission" date="2025-08" db="UniProtKB">
        <authorList>
            <consortium name="Ensembl"/>
        </authorList>
    </citation>
    <scope>IDENTIFICATION</scope>
</reference>
<dbReference type="Gene3D" id="3.40.1000.50">
    <property type="entry name" value="Repressor of RNA polymerase III transcription Maf1"/>
    <property type="match status" value="2"/>
</dbReference>
<evidence type="ECO:0000256" key="3">
    <source>
        <dbReference type="ARBA" id="ARBA00006231"/>
    </source>
</evidence>
<evidence type="ECO:0000256" key="6">
    <source>
        <dbReference type="ARBA" id="ARBA00023015"/>
    </source>
</evidence>
<dbReference type="PIRSF" id="PIRSF037240">
    <property type="entry name" value="RNA_polIII_Trep_MAF1"/>
    <property type="match status" value="1"/>
</dbReference>
<dbReference type="GO" id="GO:0000994">
    <property type="term" value="F:RNA polymerase III core binding"/>
    <property type="evidence" value="ECO:0007669"/>
    <property type="project" value="TreeGrafter"/>
</dbReference>
<keyword evidence="12" id="KW-1185">Reference proteome</keyword>
<dbReference type="GO" id="GO:0005737">
    <property type="term" value="C:cytoplasm"/>
    <property type="evidence" value="ECO:0007669"/>
    <property type="project" value="UniProtKB-SubCell"/>
</dbReference>
<evidence type="ECO:0000256" key="10">
    <source>
        <dbReference type="SAM" id="MobiDB-lite"/>
    </source>
</evidence>
<dbReference type="PANTHER" id="PTHR22504">
    <property type="entry name" value="REPRESSOR OF RNA POLYMERASE III TRANSCRIPTION MAF1"/>
    <property type="match status" value="1"/>
</dbReference>
<dbReference type="AlphaFoldDB" id="A0A8C3UFR1"/>
<evidence type="ECO:0000313" key="12">
    <source>
        <dbReference type="Proteomes" id="UP000694563"/>
    </source>
</evidence>
<evidence type="ECO:0000256" key="5">
    <source>
        <dbReference type="ARBA" id="ARBA00022491"/>
    </source>
</evidence>
<dbReference type="FunFam" id="3.40.1000.50:FF:000001">
    <property type="entry name" value="Repressor of RNA polymerase III transcription MAF1"/>
    <property type="match status" value="1"/>
</dbReference>
<comment type="similarity">
    <text evidence="3 9">Belongs to the MAF1 family.</text>
</comment>
<accession>A0A8C3UFR1</accession>
<evidence type="ECO:0000256" key="7">
    <source>
        <dbReference type="ARBA" id="ARBA00023163"/>
    </source>
</evidence>
<evidence type="ECO:0000256" key="9">
    <source>
        <dbReference type="PIRNR" id="PIRNR037240"/>
    </source>
</evidence>
<dbReference type="GO" id="GO:0005634">
    <property type="term" value="C:nucleus"/>
    <property type="evidence" value="ECO:0007669"/>
    <property type="project" value="UniProtKB-SubCell"/>
</dbReference>
<evidence type="ECO:0000256" key="8">
    <source>
        <dbReference type="ARBA" id="ARBA00023242"/>
    </source>
</evidence>
<dbReference type="FunFam" id="3.40.1000.50:FF:000002">
    <property type="entry name" value="Repressor of RNA polymerase III transcription MAF1"/>
    <property type="match status" value="1"/>
</dbReference>
<protein>
    <recommendedName>
        <fullName evidence="9">Repressor of RNA polymerase III transcription MAF1</fullName>
    </recommendedName>
</protein>
<proteinExistence type="inferred from homology"/>
<comment type="subcellular location">
    <subcellularLocation>
        <location evidence="2">Cytoplasm</location>
    </subcellularLocation>
    <subcellularLocation>
        <location evidence="1 9">Nucleus</location>
    </subcellularLocation>
</comment>
<dbReference type="Proteomes" id="UP000694563">
    <property type="component" value="Chromosome 1"/>
</dbReference>
<dbReference type="Ensembl" id="ENSCUST00005013996.1">
    <property type="protein sequence ID" value="ENSCUSP00005013453.1"/>
    <property type="gene ID" value="ENSCUSG00005008661.1"/>
</dbReference>
<keyword evidence="8 9" id="KW-0539">Nucleus</keyword>
<dbReference type="InterPro" id="IPR038564">
    <property type="entry name" value="Maf1_sf"/>
</dbReference>
<dbReference type="GO" id="GO:0016480">
    <property type="term" value="P:negative regulation of transcription by RNA polymerase III"/>
    <property type="evidence" value="ECO:0007669"/>
    <property type="project" value="UniProtKB-UniRule"/>
</dbReference>
<gene>
    <name evidence="11" type="primary">LOC116994880</name>
</gene>